<name>A0A392PNQ5_9FABA</name>
<protein>
    <submittedName>
        <fullName evidence="1">Uncharacterized protein</fullName>
    </submittedName>
</protein>
<dbReference type="EMBL" id="LXQA010086798">
    <property type="protein sequence ID" value="MCI13080.1"/>
    <property type="molecule type" value="Genomic_DNA"/>
</dbReference>
<comment type="caution">
    <text evidence="1">The sequence shown here is derived from an EMBL/GenBank/DDBJ whole genome shotgun (WGS) entry which is preliminary data.</text>
</comment>
<dbReference type="Proteomes" id="UP000265520">
    <property type="component" value="Unassembled WGS sequence"/>
</dbReference>
<feature type="non-terminal residue" evidence="1">
    <location>
        <position position="19"/>
    </location>
</feature>
<evidence type="ECO:0000313" key="1">
    <source>
        <dbReference type="EMBL" id="MCI13080.1"/>
    </source>
</evidence>
<accession>A0A392PNQ5</accession>
<organism evidence="1 2">
    <name type="scientific">Trifolium medium</name>
    <dbReference type="NCBI Taxonomy" id="97028"/>
    <lineage>
        <taxon>Eukaryota</taxon>
        <taxon>Viridiplantae</taxon>
        <taxon>Streptophyta</taxon>
        <taxon>Embryophyta</taxon>
        <taxon>Tracheophyta</taxon>
        <taxon>Spermatophyta</taxon>
        <taxon>Magnoliopsida</taxon>
        <taxon>eudicotyledons</taxon>
        <taxon>Gunneridae</taxon>
        <taxon>Pentapetalae</taxon>
        <taxon>rosids</taxon>
        <taxon>fabids</taxon>
        <taxon>Fabales</taxon>
        <taxon>Fabaceae</taxon>
        <taxon>Papilionoideae</taxon>
        <taxon>50 kb inversion clade</taxon>
        <taxon>NPAAA clade</taxon>
        <taxon>Hologalegina</taxon>
        <taxon>IRL clade</taxon>
        <taxon>Trifolieae</taxon>
        <taxon>Trifolium</taxon>
    </lineage>
</organism>
<reference evidence="1 2" key="1">
    <citation type="journal article" date="2018" name="Front. Plant Sci.">
        <title>Red Clover (Trifolium pratense) and Zigzag Clover (T. medium) - A Picture of Genomic Similarities and Differences.</title>
        <authorList>
            <person name="Dluhosova J."/>
            <person name="Istvanek J."/>
            <person name="Nedelnik J."/>
            <person name="Repkova J."/>
        </authorList>
    </citation>
    <scope>NUCLEOTIDE SEQUENCE [LARGE SCALE GENOMIC DNA]</scope>
    <source>
        <strain evidence="2">cv. 10/8</strain>
        <tissue evidence="1">Leaf</tissue>
    </source>
</reference>
<dbReference type="AlphaFoldDB" id="A0A392PNQ5"/>
<sequence>MVGDSAFNVAASNPTNTVY</sequence>
<keyword evidence="2" id="KW-1185">Reference proteome</keyword>
<proteinExistence type="predicted"/>
<evidence type="ECO:0000313" key="2">
    <source>
        <dbReference type="Proteomes" id="UP000265520"/>
    </source>
</evidence>